<dbReference type="SUPFAM" id="SSF75138">
    <property type="entry name" value="HprK N-terminal domain-like"/>
    <property type="match status" value="1"/>
</dbReference>
<dbReference type="Proteomes" id="UP000644115">
    <property type="component" value="Unassembled WGS sequence"/>
</dbReference>
<dbReference type="RefSeq" id="WP_249286057.1">
    <property type="nucleotide sequence ID" value="NZ_JACRWC010000003.1"/>
</dbReference>
<name>A0A923SKR1_9FIRM</name>
<protein>
    <submittedName>
        <fullName evidence="1">AraC family transcriptional regulator</fullName>
    </submittedName>
</protein>
<organism evidence="1 2">
    <name type="scientific">Lentihominibacter faecis</name>
    <dbReference type="NCBI Taxonomy" id="2764712"/>
    <lineage>
        <taxon>Bacteria</taxon>
        <taxon>Bacillati</taxon>
        <taxon>Bacillota</taxon>
        <taxon>Clostridia</taxon>
        <taxon>Peptostreptococcales</taxon>
        <taxon>Anaerovoracaceae</taxon>
        <taxon>Lentihominibacter</taxon>
    </lineage>
</organism>
<accession>A0A923SKR1</accession>
<evidence type="ECO:0000313" key="1">
    <source>
        <dbReference type="EMBL" id="MBC5998433.1"/>
    </source>
</evidence>
<proteinExistence type="predicted"/>
<evidence type="ECO:0000313" key="2">
    <source>
        <dbReference type="Proteomes" id="UP000644115"/>
    </source>
</evidence>
<dbReference type="InterPro" id="IPR028979">
    <property type="entry name" value="Ser_kin/Pase_Hpr-like_N_sf"/>
</dbReference>
<sequence>MRISEIAEALELDTVTAIAEDREVTGVYACDFLSRVMSCCGAGNIWITVQTHLNVLAVAELNDAACIIVPEGISPGSATVERALEKGIAILSSKLPTYELCWRLHTILEA</sequence>
<keyword evidence="2" id="KW-1185">Reference proteome</keyword>
<gene>
    <name evidence="1" type="ORF">H8876_00135</name>
</gene>
<dbReference type="EMBL" id="JACRWC010000003">
    <property type="protein sequence ID" value="MBC5998433.1"/>
    <property type="molecule type" value="Genomic_DNA"/>
</dbReference>
<comment type="caution">
    <text evidence="1">The sequence shown here is derived from an EMBL/GenBank/DDBJ whole genome shotgun (WGS) entry which is preliminary data.</text>
</comment>
<dbReference type="AlphaFoldDB" id="A0A923SKR1"/>
<dbReference type="Gene3D" id="3.40.1390.20">
    <property type="entry name" value="HprK N-terminal domain-like"/>
    <property type="match status" value="1"/>
</dbReference>
<reference evidence="1" key="1">
    <citation type="submission" date="2020-08" db="EMBL/GenBank/DDBJ databases">
        <authorList>
            <person name="Liu C."/>
            <person name="Sun Q."/>
        </authorList>
    </citation>
    <scope>NUCLEOTIDE SEQUENCE</scope>
    <source>
        <strain evidence="1">BX16</strain>
    </source>
</reference>